<dbReference type="Proteomes" id="UP001642409">
    <property type="component" value="Unassembled WGS sequence"/>
</dbReference>
<comment type="caution">
    <text evidence="2">The sequence shown here is derived from an EMBL/GenBank/DDBJ whole genome shotgun (WGS) entry which is preliminary data.</text>
</comment>
<dbReference type="AlphaFoldDB" id="A0AA86PW11"/>
<protein>
    <submittedName>
        <fullName evidence="3">Hypothetical_protein</fullName>
    </submittedName>
</protein>
<reference evidence="2" key="1">
    <citation type="submission" date="2023-06" db="EMBL/GenBank/DDBJ databases">
        <authorList>
            <person name="Kurt Z."/>
        </authorList>
    </citation>
    <scope>NUCLEOTIDE SEQUENCE</scope>
</reference>
<organism evidence="2">
    <name type="scientific">Hexamita inflata</name>
    <dbReference type="NCBI Taxonomy" id="28002"/>
    <lineage>
        <taxon>Eukaryota</taxon>
        <taxon>Metamonada</taxon>
        <taxon>Diplomonadida</taxon>
        <taxon>Hexamitidae</taxon>
        <taxon>Hexamitinae</taxon>
        <taxon>Hexamita</taxon>
    </lineage>
</organism>
<keyword evidence="4" id="KW-1185">Reference proteome</keyword>
<dbReference type="EMBL" id="CATOUU010000741">
    <property type="protein sequence ID" value="CAI9945172.1"/>
    <property type="molecule type" value="Genomic_DNA"/>
</dbReference>
<reference evidence="3 4" key="2">
    <citation type="submission" date="2024-07" db="EMBL/GenBank/DDBJ databases">
        <authorList>
            <person name="Akdeniz Z."/>
        </authorList>
    </citation>
    <scope>NUCLEOTIDE SEQUENCE [LARGE SCALE GENOMIC DNA]</scope>
</reference>
<gene>
    <name evidence="2" type="ORF">HINF_LOCUS32817</name>
    <name evidence="3" type="ORF">HINF_LOCUS73493</name>
</gene>
<evidence type="ECO:0000313" key="4">
    <source>
        <dbReference type="Proteomes" id="UP001642409"/>
    </source>
</evidence>
<evidence type="ECO:0000313" key="2">
    <source>
        <dbReference type="EMBL" id="CAI9945172.1"/>
    </source>
</evidence>
<sequence>METSAAGHLSEQVWPSEESFLEQEHAPDAGEKFWLQAQDADEVALEAPGTQTHWPDENWVRGSFEAQETHWLEGPSIEESLAQEETQKVPATFKKPGAHPVVATQPSWATFGIVFCGQVEHEAAPGKITWVEEHFEIHLLSTTMYLSIQTHEEPSLDGLKFNVVSHSVHVKLPSGVFKVKQPDLHRHPPLSLLTCLLRAGSQEEHTWPSWN</sequence>
<name>A0AA86PW11_9EUKA</name>
<feature type="region of interest" description="Disordered" evidence="1">
    <location>
        <begin position="1"/>
        <end position="25"/>
    </location>
</feature>
<dbReference type="EMBL" id="CAXDID020000603">
    <property type="protein sequence ID" value="CAL6105918.1"/>
    <property type="molecule type" value="Genomic_DNA"/>
</dbReference>
<accession>A0AA86PW11</accession>
<evidence type="ECO:0000256" key="1">
    <source>
        <dbReference type="SAM" id="MobiDB-lite"/>
    </source>
</evidence>
<evidence type="ECO:0000313" key="3">
    <source>
        <dbReference type="EMBL" id="CAL6105918.1"/>
    </source>
</evidence>
<proteinExistence type="predicted"/>